<proteinExistence type="inferred from homology"/>
<name>A0A9Q0G6Y8_9ROSI</name>
<dbReference type="Pfam" id="PF00314">
    <property type="entry name" value="Thaumatin"/>
    <property type="match status" value="1"/>
</dbReference>
<keyword evidence="3" id="KW-1185">Reference proteome</keyword>
<comment type="similarity">
    <text evidence="1">Belongs to the thaumatin family.</text>
</comment>
<accession>A0A9Q0G6Y8</accession>
<dbReference type="EMBL" id="JAKUCV010002262">
    <property type="protein sequence ID" value="KAJ4843337.1"/>
    <property type="molecule type" value="Genomic_DNA"/>
</dbReference>
<evidence type="ECO:0000256" key="1">
    <source>
        <dbReference type="ARBA" id="ARBA00010607"/>
    </source>
</evidence>
<dbReference type="InterPro" id="IPR001938">
    <property type="entry name" value="Thaumatin"/>
</dbReference>
<dbReference type="PANTHER" id="PTHR31048">
    <property type="entry name" value="OS03G0233200 PROTEIN"/>
    <property type="match status" value="1"/>
</dbReference>
<organism evidence="2 3">
    <name type="scientific">Turnera subulata</name>
    <dbReference type="NCBI Taxonomy" id="218843"/>
    <lineage>
        <taxon>Eukaryota</taxon>
        <taxon>Viridiplantae</taxon>
        <taxon>Streptophyta</taxon>
        <taxon>Embryophyta</taxon>
        <taxon>Tracheophyta</taxon>
        <taxon>Spermatophyta</taxon>
        <taxon>Magnoliopsida</taxon>
        <taxon>eudicotyledons</taxon>
        <taxon>Gunneridae</taxon>
        <taxon>Pentapetalae</taxon>
        <taxon>rosids</taxon>
        <taxon>fabids</taxon>
        <taxon>Malpighiales</taxon>
        <taxon>Passifloraceae</taxon>
        <taxon>Turnera</taxon>
    </lineage>
</organism>
<comment type="caution">
    <text evidence="2">The sequence shown here is derived from an EMBL/GenBank/DDBJ whole genome shotgun (WGS) entry which is preliminary data.</text>
</comment>
<dbReference type="PROSITE" id="PS51367">
    <property type="entry name" value="THAUMATIN_2"/>
    <property type="match status" value="1"/>
</dbReference>
<dbReference type="Proteomes" id="UP001141552">
    <property type="component" value="Unassembled WGS sequence"/>
</dbReference>
<evidence type="ECO:0000313" key="3">
    <source>
        <dbReference type="Proteomes" id="UP001141552"/>
    </source>
</evidence>
<dbReference type="SMART" id="SM00205">
    <property type="entry name" value="THN"/>
    <property type="match status" value="1"/>
</dbReference>
<feature type="non-terminal residue" evidence="2">
    <location>
        <position position="186"/>
    </location>
</feature>
<evidence type="ECO:0000313" key="2">
    <source>
        <dbReference type="EMBL" id="KAJ4843337.1"/>
    </source>
</evidence>
<dbReference type="Gene3D" id="2.60.110.10">
    <property type="entry name" value="Thaumatin"/>
    <property type="match status" value="1"/>
</dbReference>
<dbReference type="SUPFAM" id="SSF49870">
    <property type="entry name" value="Osmotin, thaumatin-like protein"/>
    <property type="match status" value="1"/>
</dbReference>
<feature type="non-terminal residue" evidence="2">
    <location>
        <position position="1"/>
    </location>
</feature>
<sequence length="186" mass="20082">SIIPRSITVLSQSGQLHGQVIVDVRGFISSSPLSESASNTKRLHLARLDPSAQDFYEVNLADGYNLPVVIRPKGGSGNVCVSTGCVQDLNTQCPPELKVVGDDGVTTIACKSACLAFGTDGYCWNDDGGVSSSYGQFFKHACPRARTHTFDTLNNLFSCVNADYLPNHLLSCQSIQVSNYFISHIY</sequence>
<dbReference type="OrthoDB" id="430315at2759"/>
<dbReference type="InterPro" id="IPR037176">
    <property type="entry name" value="Osmotin/thaumatin-like_sf"/>
</dbReference>
<dbReference type="AlphaFoldDB" id="A0A9Q0G6Y8"/>
<gene>
    <name evidence="2" type="ORF">Tsubulata_026712</name>
</gene>
<protein>
    <submittedName>
        <fullName evidence="2">Uncharacterized protein</fullName>
    </submittedName>
</protein>
<reference evidence="2" key="1">
    <citation type="submission" date="2022-02" db="EMBL/GenBank/DDBJ databases">
        <authorList>
            <person name="Henning P.M."/>
            <person name="McCubbin A.G."/>
            <person name="Shore J.S."/>
        </authorList>
    </citation>
    <scope>NUCLEOTIDE SEQUENCE</scope>
    <source>
        <strain evidence="2">F60SS</strain>
        <tissue evidence="2">Leaves</tissue>
    </source>
</reference>
<reference evidence="2" key="2">
    <citation type="journal article" date="2023" name="Plants (Basel)">
        <title>Annotation of the Turnera subulata (Passifloraceae) Draft Genome Reveals the S-Locus Evolved after the Divergence of Turneroideae from Passifloroideae in a Stepwise Manner.</title>
        <authorList>
            <person name="Henning P.M."/>
            <person name="Roalson E.H."/>
            <person name="Mir W."/>
            <person name="McCubbin A.G."/>
            <person name="Shore J.S."/>
        </authorList>
    </citation>
    <scope>NUCLEOTIDE SEQUENCE</scope>
    <source>
        <strain evidence="2">F60SS</strain>
    </source>
</reference>